<name>A0A1G5RU41_PSEXY</name>
<keyword evidence="1" id="KW-0805">Transcription regulation</keyword>
<organism evidence="5 6">
    <name type="scientific">Pseudobutyrivibrio xylanivorans</name>
    <dbReference type="NCBI Taxonomy" id="185007"/>
    <lineage>
        <taxon>Bacteria</taxon>
        <taxon>Bacillati</taxon>
        <taxon>Bacillota</taxon>
        <taxon>Clostridia</taxon>
        <taxon>Lachnospirales</taxon>
        <taxon>Lachnospiraceae</taxon>
        <taxon>Pseudobutyrivibrio</taxon>
    </lineage>
</organism>
<evidence type="ECO:0000256" key="1">
    <source>
        <dbReference type="ARBA" id="ARBA00023015"/>
    </source>
</evidence>
<dbReference type="Gene3D" id="1.10.10.60">
    <property type="entry name" value="Homeodomain-like"/>
    <property type="match status" value="2"/>
</dbReference>
<accession>A0A1G5RU41</accession>
<sequence>MLFSQLELIYQIYGVPISVFDLDGTCKKLIPDKNFNGAFKLTDIPEWTHFSSFTNQVCCLVTDSLLLLGFIPDFSNKQIIVLGPATTVEMNSVSLKHFTDQVSSSYSKEIALAISSTLASMKLTDLHQFKATLSLIESLLGMEIHDIKTISEYSTNLTQINALEKVTNAITTEITFDDHDYTDTDIQDRILFYISHGMVENLENLVIPEQFMESMNRLSLRYVKNSLIVLNSLSQRAALSAGVPLRSTDSLGRAFSDQIESSPDVESLIQLSARMFIPAAYARLVRDVNIPGNTSRDIRTVIIYVQNHFREQITVKKLAELVNLSEEHLSRKFKSETGMTLKSFIVKEKIHEAEALLRFTDLSLSSISEILSFSSQSWFQTAFKKQTGKTPMEYRKEA</sequence>
<dbReference type="AlphaFoldDB" id="A0A1G5RU41"/>
<feature type="domain" description="HTH araC/xylS-type" evidence="4">
    <location>
        <begin position="299"/>
        <end position="397"/>
    </location>
</feature>
<protein>
    <submittedName>
        <fullName evidence="5">AraC-type DNA-binding protein</fullName>
    </submittedName>
</protein>
<evidence type="ECO:0000313" key="5">
    <source>
        <dbReference type="EMBL" id="SCZ77378.1"/>
    </source>
</evidence>
<dbReference type="InterPro" id="IPR009057">
    <property type="entry name" value="Homeodomain-like_sf"/>
</dbReference>
<dbReference type="GO" id="GO:0043565">
    <property type="term" value="F:sequence-specific DNA binding"/>
    <property type="evidence" value="ECO:0007669"/>
    <property type="project" value="InterPro"/>
</dbReference>
<gene>
    <name evidence="5" type="ORF">SAMN02910350_00704</name>
</gene>
<dbReference type="Pfam" id="PF12833">
    <property type="entry name" value="HTH_18"/>
    <property type="match status" value="1"/>
</dbReference>
<proteinExistence type="predicted"/>
<evidence type="ECO:0000256" key="2">
    <source>
        <dbReference type="ARBA" id="ARBA00023125"/>
    </source>
</evidence>
<keyword evidence="2 5" id="KW-0238">DNA-binding</keyword>
<evidence type="ECO:0000313" key="6">
    <source>
        <dbReference type="Proteomes" id="UP000199428"/>
    </source>
</evidence>
<evidence type="ECO:0000259" key="4">
    <source>
        <dbReference type="PROSITE" id="PS01124"/>
    </source>
</evidence>
<dbReference type="EMBL" id="FMWK01000003">
    <property type="protein sequence ID" value="SCZ77378.1"/>
    <property type="molecule type" value="Genomic_DNA"/>
</dbReference>
<reference evidence="5 6" key="1">
    <citation type="submission" date="2016-10" db="EMBL/GenBank/DDBJ databases">
        <authorList>
            <person name="de Groot N.N."/>
        </authorList>
    </citation>
    <scope>NUCLEOTIDE SEQUENCE [LARGE SCALE GENOMIC DNA]</scope>
    <source>
        <strain evidence="5 6">DSM 10317</strain>
    </source>
</reference>
<dbReference type="SMART" id="SM00342">
    <property type="entry name" value="HTH_ARAC"/>
    <property type="match status" value="1"/>
</dbReference>
<dbReference type="SUPFAM" id="SSF46689">
    <property type="entry name" value="Homeodomain-like"/>
    <property type="match status" value="2"/>
</dbReference>
<dbReference type="PANTHER" id="PTHR43280">
    <property type="entry name" value="ARAC-FAMILY TRANSCRIPTIONAL REGULATOR"/>
    <property type="match status" value="1"/>
</dbReference>
<evidence type="ECO:0000256" key="3">
    <source>
        <dbReference type="ARBA" id="ARBA00023163"/>
    </source>
</evidence>
<dbReference type="GO" id="GO:0003700">
    <property type="term" value="F:DNA-binding transcription factor activity"/>
    <property type="evidence" value="ECO:0007669"/>
    <property type="project" value="InterPro"/>
</dbReference>
<dbReference type="InterPro" id="IPR018060">
    <property type="entry name" value="HTH_AraC"/>
</dbReference>
<dbReference type="PANTHER" id="PTHR43280:SF2">
    <property type="entry name" value="HTH-TYPE TRANSCRIPTIONAL REGULATOR EXSA"/>
    <property type="match status" value="1"/>
</dbReference>
<keyword evidence="3" id="KW-0804">Transcription</keyword>
<dbReference type="PROSITE" id="PS01124">
    <property type="entry name" value="HTH_ARAC_FAMILY_2"/>
    <property type="match status" value="1"/>
</dbReference>
<dbReference type="Proteomes" id="UP000199428">
    <property type="component" value="Unassembled WGS sequence"/>
</dbReference>
<dbReference type="RefSeq" id="WP_090161255.1">
    <property type="nucleotide sequence ID" value="NZ_FMWK01000003.1"/>
</dbReference>